<dbReference type="Proteomes" id="UP000321323">
    <property type="component" value="Chromosome"/>
</dbReference>
<name>A0ABZ1UG40_9BURK</name>
<organism evidence="1 2">
    <name type="scientific">[Empedobacter] haloabium</name>
    <dbReference type="NCBI Taxonomy" id="592317"/>
    <lineage>
        <taxon>Bacteria</taxon>
        <taxon>Pseudomonadati</taxon>
        <taxon>Pseudomonadota</taxon>
        <taxon>Betaproteobacteria</taxon>
        <taxon>Burkholderiales</taxon>
        <taxon>Oxalobacteraceae</taxon>
        <taxon>Telluria group</taxon>
        <taxon>Telluria group incertae sedis</taxon>
    </lineage>
</organism>
<evidence type="ECO:0000313" key="2">
    <source>
        <dbReference type="Proteomes" id="UP000321323"/>
    </source>
</evidence>
<reference evidence="1 2" key="1">
    <citation type="journal article" date="2019" name="Int. J. Syst. Evol. Microbiol.">
        <title>The Draft Whole-Genome Sequence of the Antibiotic Producer Empedobacter haloabium ATCC 31962 Provides Indications for Its Taxonomic Reclassification.</title>
        <authorList>
            <person name="Miess H."/>
            <person name="Arlt P."/>
            <person name="Apel A.K."/>
            <person name="Weber T."/>
            <person name="Nieselt K."/>
            <person name="Hanssen F."/>
            <person name="Czemmel S."/>
            <person name="Nahnsen S."/>
            <person name="Gross H."/>
        </authorList>
    </citation>
    <scope>NUCLEOTIDE SEQUENCE [LARGE SCALE GENOMIC DNA]</scope>
    <source>
        <strain evidence="1 2">ATCC 31962</strain>
    </source>
</reference>
<protein>
    <submittedName>
        <fullName evidence="1">Uncharacterized protein</fullName>
    </submittedName>
</protein>
<sequence>MNLQLIKLTCASCLGVFEAPDLLSGAYGEFLLRSEGTLEVAYLNALEDAAYGEVYDLIKQNPRMHGMREHFIADVLRQIYAVVACDPDSAGYSFGIGQFPRCPFCSAGNVAHWEEIDPPIFIDLPADPVTHTCWDDLSKDQKIAKIDNELWAIGYI</sequence>
<evidence type="ECO:0000313" key="1">
    <source>
        <dbReference type="EMBL" id="WUR11026.1"/>
    </source>
</evidence>
<gene>
    <name evidence="1" type="ORF">E7V67_014990</name>
</gene>
<keyword evidence="2" id="KW-1185">Reference proteome</keyword>
<proteinExistence type="predicted"/>
<dbReference type="EMBL" id="CP136508">
    <property type="protein sequence ID" value="WUR11026.1"/>
    <property type="molecule type" value="Genomic_DNA"/>
</dbReference>
<accession>A0ABZ1UG40</accession>